<evidence type="ECO:0000313" key="3">
    <source>
        <dbReference type="Proteomes" id="UP000095284"/>
    </source>
</evidence>
<sequence>MSSYALFLLLALPCLWAKPASTKDGLDFPEFHAAFNGDKFPAPPKILPLAPPPPPKIVPMEQAPDEIDEVLENLKHGQEPDVIQDIETLRLMKHVLSKREFYMAFKVVMDRLNGKARKYALEQQQKHAEWINRLNASLGLLSQESVATLLKLDAIYRNDEQTIADEEKRMADVVKDVSEAVREDLRVLGFKLPGL</sequence>
<evidence type="ECO:0000313" key="5">
    <source>
        <dbReference type="WBParaSite" id="BXY_1075800.1"/>
    </source>
</evidence>
<dbReference type="Proteomes" id="UP000095284">
    <property type="component" value="Unplaced"/>
</dbReference>
<dbReference type="Proteomes" id="UP000582659">
    <property type="component" value="Unassembled WGS sequence"/>
</dbReference>
<feature type="signal peptide" evidence="1">
    <location>
        <begin position="1"/>
        <end position="17"/>
    </location>
</feature>
<evidence type="ECO:0000313" key="4">
    <source>
        <dbReference type="Proteomes" id="UP000659654"/>
    </source>
</evidence>
<dbReference type="WBParaSite" id="BXY_1075800.1">
    <property type="protein sequence ID" value="BXY_1075800.1"/>
    <property type="gene ID" value="BXY_1075800"/>
</dbReference>
<feature type="chain" id="PRO_5035359901" evidence="1">
    <location>
        <begin position="18"/>
        <end position="195"/>
    </location>
</feature>
<accession>A0A1I7SCK6</accession>
<dbReference type="OrthoDB" id="10388769at2759"/>
<reference evidence="2" key="2">
    <citation type="submission" date="2020-09" db="EMBL/GenBank/DDBJ databases">
        <authorList>
            <person name="Kikuchi T."/>
        </authorList>
    </citation>
    <scope>NUCLEOTIDE SEQUENCE</scope>
    <source>
        <strain evidence="2">Ka4C1</strain>
    </source>
</reference>
<proteinExistence type="predicted"/>
<keyword evidence="1" id="KW-0732">Signal</keyword>
<evidence type="ECO:0000313" key="2">
    <source>
        <dbReference type="EMBL" id="CAD5214024.1"/>
    </source>
</evidence>
<dbReference type="Proteomes" id="UP000659654">
    <property type="component" value="Unassembled WGS sequence"/>
</dbReference>
<dbReference type="AlphaFoldDB" id="A0A1I7SCK6"/>
<name>A0A1I7SCK6_BURXY</name>
<gene>
    <name evidence="2" type="ORF">BXYJ_LOCUS3323</name>
</gene>
<evidence type="ECO:0000256" key="1">
    <source>
        <dbReference type="SAM" id="SignalP"/>
    </source>
</evidence>
<keyword evidence="4" id="KW-1185">Reference proteome</keyword>
<dbReference type="EMBL" id="CAJFCV020000002">
    <property type="protein sequence ID" value="CAG9093936.1"/>
    <property type="molecule type" value="Genomic_DNA"/>
</dbReference>
<dbReference type="EMBL" id="CAJFDI010000002">
    <property type="protein sequence ID" value="CAD5214024.1"/>
    <property type="molecule type" value="Genomic_DNA"/>
</dbReference>
<reference evidence="5" key="1">
    <citation type="submission" date="2016-11" db="UniProtKB">
        <authorList>
            <consortium name="WormBaseParasite"/>
        </authorList>
    </citation>
    <scope>IDENTIFICATION</scope>
</reference>
<protein>
    <submittedName>
        <fullName evidence="2">(pine wood nematode) hypothetical protein</fullName>
    </submittedName>
</protein>
<organism evidence="3 5">
    <name type="scientific">Bursaphelenchus xylophilus</name>
    <name type="common">Pinewood nematode worm</name>
    <name type="synonym">Aphelenchoides xylophilus</name>
    <dbReference type="NCBI Taxonomy" id="6326"/>
    <lineage>
        <taxon>Eukaryota</taxon>
        <taxon>Metazoa</taxon>
        <taxon>Ecdysozoa</taxon>
        <taxon>Nematoda</taxon>
        <taxon>Chromadorea</taxon>
        <taxon>Rhabditida</taxon>
        <taxon>Tylenchina</taxon>
        <taxon>Tylenchomorpha</taxon>
        <taxon>Aphelenchoidea</taxon>
        <taxon>Aphelenchoididae</taxon>
        <taxon>Bursaphelenchus</taxon>
    </lineage>
</organism>